<keyword evidence="1" id="KW-0472">Membrane</keyword>
<proteinExistence type="predicted"/>
<dbReference type="AlphaFoldDB" id="A0A1E5C6L0"/>
<reference evidence="2 3" key="1">
    <citation type="journal article" date="2012" name="Science">
        <title>Ecological populations of bacteria act as socially cohesive units of antibiotic production and resistance.</title>
        <authorList>
            <person name="Cordero O.X."/>
            <person name="Wildschutte H."/>
            <person name="Kirkup B."/>
            <person name="Proehl S."/>
            <person name="Ngo L."/>
            <person name="Hussain F."/>
            <person name="Le Roux F."/>
            <person name="Mincer T."/>
            <person name="Polz M.F."/>
        </authorList>
    </citation>
    <scope>NUCLEOTIDE SEQUENCE [LARGE SCALE GENOMIC DNA]</scope>
    <source>
        <strain evidence="2 3">FF-454</strain>
    </source>
</reference>
<protein>
    <submittedName>
        <fullName evidence="2">Uncharacterized protein</fullName>
    </submittedName>
</protein>
<dbReference type="Proteomes" id="UP000095039">
    <property type="component" value="Unassembled WGS sequence"/>
</dbReference>
<feature type="transmembrane region" description="Helical" evidence="1">
    <location>
        <begin position="44"/>
        <end position="61"/>
    </location>
</feature>
<comment type="caution">
    <text evidence="2">The sequence shown here is derived from an EMBL/GenBank/DDBJ whole genome shotgun (WGS) entry which is preliminary data.</text>
</comment>
<evidence type="ECO:0000313" key="2">
    <source>
        <dbReference type="EMBL" id="OEE61105.1"/>
    </source>
</evidence>
<keyword evidence="3" id="KW-1185">Reference proteome</keyword>
<gene>
    <name evidence="2" type="ORF">A1OK_22105</name>
</gene>
<organism evidence="2 3">
    <name type="scientific">Enterovibrio norvegicus FF-454</name>
    <dbReference type="NCBI Taxonomy" id="1185651"/>
    <lineage>
        <taxon>Bacteria</taxon>
        <taxon>Pseudomonadati</taxon>
        <taxon>Pseudomonadota</taxon>
        <taxon>Gammaproteobacteria</taxon>
        <taxon>Vibrionales</taxon>
        <taxon>Vibrionaceae</taxon>
        <taxon>Enterovibrio</taxon>
    </lineage>
</organism>
<evidence type="ECO:0000313" key="3">
    <source>
        <dbReference type="Proteomes" id="UP000095039"/>
    </source>
</evidence>
<evidence type="ECO:0000256" key="1">
    <source>
        <dbReference type="SAM" id="Phobius"/>
    </source>
</evidence>
<dbReference type="EMBL" id="AJWN02000057">
    <property type="protein sequence ID" value="OEE61105.1"/>
    <property type="molecule type" value="Genomic_DNA"/>
</dbReference>
<accession>A0A1E5C6L0</accession>
<name>A0A1E5C6L0_9GAMM</name>
<keyword evidence="1" id="KW-0812">Transmembrane</keyword>
<keyword evidence="1" id="KW-1133">Transmembrane helix</keyword>
<sequence>MKLDVETYIKALENEYYLDVYFSRQRSLKIMCFRAETFPGYIKYYIKYFVLIMLIPLSPFFSRVSFPGILKGDVYFTCSDKSKKMFSKIDSNNIFGIVDRGYKLDFNFSDFSDFLILSIAFIKRFKFSFWFYPEMMLIPEMIKVNRALVAADINELYITNQYDRWAYFLTNLKLGCKVNLHQHGLVSHEYQPRNKISAVQSLLCYDEDQLRIFKKHIVENVTVVTIRAPFIFLHPDLGGSAVLLCCTSNNEYFHLENEIFNFLFDEERVVVAVKPHPNNNSRYSGFNNKFIGDSFPRVRVVIHFNSTLEVEYKNSDPNVLTINAAKTPINDIVDSVLRVTK</sequence>